<dbReference type="SMART" id="SM00342">
    <property type="entry name" value="HTH_ARAC"/>
    <property type="match status" value="1"/>
</dbReference>
<dbReference type="Gene3D" id="1.10.10.60">
    <property type="entry name" value="Homeodomain-like"/>
    <property type="match status" value="2"/>
</dbReference>
<dbReference type="EMBL" id="CACRUH010000080">
    <property type="protein sequence ID" value="VYU82451.1"/>
    <property type="molecule type" value="Genomic_DNA"/>
</dbReference>
<dbReference type="PROSITE" id="PS01124">
    <property type="entry name" value="HTH_ARAC_FAMILY_2"/>
    <property type="match status" value="1"/>
</dbReference>
<dbReference type="Pfam" id="PF12833">
    <property type="entry name" value="HTH_18"/>
    <property type="match status" value="1"/>
</dbReference>
<dbReference type="AlphaFoldDB" id="A0A6N3I1E4"/>
<dbReference type="PANTHER" id="PTHR43280">
    <property type="entry name" value="ARAC-FAMILY TRANSCRIPTIONAL REGULATOR"/>
    <property type="match status" value="1"/>
</dbReference>
<dbReference type="InterPro" id="IPR014710">
    <property type="entry name" value="RmlC-like_jellyroll"/>
</dbReference>
<evidence type="ECO:0000256" key="2">
    <source>
        <dbReference type="ARBA" id="ARBA00023125"/>
    </source>
</evidence>
<dbReference type="Pfam" id="PF02311">
    <property type="entry name" value="AraC_binding"/>
    <property type="match status" value="1"/>
</dbReference>
<evidence type="ECO:0000313" key="5">
    <source>
        <dbReference type="EMBL" id="VYU82451.1"/>
    </source>
</evidence>
<keyword evidence="1" id="KW-0805">Transcription regulation</keyword>
<dbReference type="PROSITE" id="PS00041">
    <property type="entry name" value="HTH_ARAC_FAMILY_1"/>
    <property type="match status" value="1"/>
</dbReference>
<gene>
    <name evidence="5" type="primary">rhaS_1</name>
    <name evidence="5" type="ORF">CHLFYP18_03426</name>
</gene>
<dbReference type="InterPro" id="IPR018062">
    <property type="entry name" value="HTH_AraC-typ_CS"/>
</dbReference>
<dbReference type="SUPFAM" id="SSF46689">
    <property type="entry name" value="Homeodomain-like"/>
    <property type="match status" value="1"/>
</dbReference>
<evidence type="ECO:0000256" key="3">
    <source>
        <dbReference type="ARBA" id="ARBA00023163"/>
    </source>
</evidence>
<dbReference type="GO" id="GO:0003700">
    <property type="term" value="F:DNA-binding transcription factor activity"/>
    <property type="evidence" value="ECO:0007669"/>
    <property type="project" value="InterPro"/>
</dbReference>
<dbReference type="InterPro" id="IPR009057">
    <property type="entry name" value="Homeodomain-like_sf"/>
</dbReference>
<dbReference type="InterPro" id="IPR020449">
    <property type="entry name" value="Tscrpt_reg_AraC-type_HTH"/>
</dbReference>
<dbReference type="Gene3D" id="2.60.120.10">
    <property type="entry name" value="Jelly Rolls"/>
    <property type="match status" value="1"/>
</dbReference>
<keyword evidence="3" id="KW-0804">Transcription</keyword>
<dbReference type="CDD" id="cd02208">
    <property type="entry name" value="cupin_RmlC-like"/>
    <property type="match status" value="1"/>
</dbReference>
<proteinExistence type="predicted"/>
<dbReference type="PANTHER" id="PTHR43280:SF28">
    <property type="entry name" value="HTH-TYPE TRANSCRIPTIONAL ACTIVATOR RHAS"/>
    <property type="match status" value="1"/>
</dbReference>
<keyword evidence="2" id="KW-0238">DNA-binding</keyword>
<dbReference type="GO" id="GO:0043565">
    <property type="term" value="F:sequence-specific DNA binding"/>
    <property type="evidence" value="ECO:0007669"/>
    <property type="project" value="InterPro"/>
</dbReference>
<organism evidence="5">
    <name type="scientific">Hungatella hathewayi</name>
    <dbReference type="NCBI Taxonomy" id="154046"/>
    <lineage>
        <taxon>Bacteria</taxon>
        <taxon>Bacillati</taxon>
        <taxon>Bacillota</taxon>
        <taxon>Clostridia</taxon>
        <taxon>Lachnospirales</taxon>
        <taxon>Lachnospiraceae</taxon>
        <taxon>Hungatella</taxon>
    </lineage>
</organism>
<feature type="domain" description="HTH araC/xylS-type" evidence="4">
    <location>
        <begin position="204"/>
        <end position="302"/>
    </location>
</feature>
<dbReference type="InterPro" id="IPR018060">
    <property type="entry name" value="HTH_AraC"/>
</dbReference>
<accession>A0A6N3I1E4</accession>
<name>A0A6N3I1E4_9FIRM</name>
<dbReference type="PRINTS" id="PR00032">
    <property type="entry name" value="HTHARAC"/>
</dbReference>
<reference evidence="5" key="1">
    <citation type="submission" date="2019-11" db="EMBL/GenBank/DDBJ databases">
        <authorList>
            <person name="Feng L."/>
        </authorList>
    </citation>
    <scope>NUCLEOTIDE SEQUENCE</scope>
    <source>
        <strain evidence="5">ChathewayiLFYP18</strain>
    </source>
</reference>
<evidence type="ECO:0000259" key="4">
    <source>
        <dbReference type="PROSITE" id="PS01124"/>
    </source>
</evidence>
<evidence type="ECO:0000256" key="1">
    <source>
        <dbReference type="ARBA" id="ARBA00023015"/>
    </source>
</evidence>
<dbReference type="SUPFAM" id="SSF51215">
    <property type="entry name" value="Regulatory protein AraC"/>
    <property type="match status" value="1"/>
</dbReference>
<protein>
    <submittedName>
        <fullName evidence="5">HTH-type transcriptional activator RhaS</fullName>
    </submittedName>
</protein>
<dbReference type="InterPro" id="IPR037923">
    <property type="entry name" value="HTH-like"/>
</dbReference>
<sequence>MVRTMLNNDGKINVDVMQDASEIVRYDETGIPLYIQTGELSRYPDRKALCHWHDDLEFIKIIDGEMNYYINGKNLVLKEHDGIMVNTRQMHYGSSIDQKDCSFLCILVHPALFSSNKLIFRKYLLPILEDRETEYVYLDSGCPGHAFILDSLTDMTELKRQGEYGYELEIIGLFYRVWKNLARQFQAGNPAAPGSEDMDTKVQKDMVSFIYQHYTERLTLSSIAASGGVCRSKCCQIFKKYLCQSPIDFLNSYRLEVSSHLLKKTDKSITQIATECGFNHLSYYSELFTRHYGCTPRQFRGQFRGQLPGRLPGRLPADS</sequence>
<dbReference type="InterPro" id="IPR003313">
    <property type="entry name" value="AraC-bd"/>
</dbReference>